<reference evidence="1 2" key="1">
    <citation type="submission" date="2021-02" db="EMBL/GenBank/DDBJ databases">
        <title>Leptospira ainlahdjerensis sp. nov., Leptospira ainazelensis sp. nov., Leptospira abararensis sp. nov. and Leptospira chreensis sp. nov., four new species isolated from water sources in Algeria.</title>
        <authorList>
            <person name="Amara Korba A."/>
            <person name="Kainiu M."/>
            <person name="Vincent A.T."/>
            <person name="Mariet J.-F."/>
            <person name="Veyrier F.J."/>
            <person name="Goarant C."/>
            <person name="Picardeau M."/>
        </authorList>
    </citation>
    <scope>NUCLEOTIDE SEQUENCE [LARGE SCALE GENOMIC DNA]</scope>
    <source>
        <strain evidence="1 2">201903070</strain>
    </source>
</reference>
<evidence type="ECO:0000313" key="1">
    <source>
        <dbReference type="EMBL" id="MBM9578281.1"/>
    </source>
</evidence>
<gene>
    <name evidence="1" type="ORF">JWG45_14085</name>
</gene>
<feature type="non-terminal residue" evidence="1">
    <location>
        <position position="75"/>
    </location>
</feature>
<protein>
    <submittedName>
        <fullName evidence="1">Uncharacterized protein</fullName>
    </submittedName>
</protein>
<name>A0ABS2UD30_9LEPT</name>
<dbReference type="Proteomes" id="UP000724686">
    <property type="component" value="Unassembled WGS sequence"/>
</dbReference>
<proteinExistence type="predicted"/>
<keyword evidence="2" id="KW-1185">Reference proteome</keyword>
<evidence type="ECO:0000313" key="2">
    <source>
        <dbReference type="Proteomes" id="UP000724686"/>
    </source>
</evidence>
<sequence length="75" mass="8859">MNYIIDKETKKVIWINSDPNRLSGVESWKDFNQVLHEIVYSLNYNPQISEVFKAEIESGIAKKFESKTVYNKFSR</sequence>
<organism evidence="1 2">
    <name type="scientific">Leptospira ainlahdjerensis</name>
    <dbReference type="NCBI Taxonomy" id="2810033"/>
    <lineage>
        <taxon>Bacteria</taxon>
        <taxon>Pseudomonadati</taxon>
        <taxon>Spirochaetota</taxon>
        <taxon>Spirochaetia</taxon>
        <taxon>Leptospirales</taxon>
        <taxon>Leptospiraceae</taxon>
        <taxon>Leptospira</taxon>
    </lineage>
</organism>
<comment type="caution">
    <text evidence="1">The sequence shown here is derived from an EMBL/GenBank/DDBJ whole genome shotgun (WGS) entry which is preliminary data.</text>
</comment>
<dbReference type="EMBL" id="JAFFPU010000050">
    <property type="protein sequence ID" value="MBM9578281.1"/>
    <property type="molecule type" value="Genomic_DNA"/>
</dbReference>
<accession>A0ABS2UD30</accession>